<dbReference type="HOGENOM" id="CLU_190616_0_0_6"/>
<protein>
    <submittedName>
        <fullName evidence="1">Uncharacterized protein</fullName>
    </submittedName>
</protein>
<dbReference type="Proteomes" id="UP000029986">
    <property type="component" value="Chromosome"/>
</dbReference>
<keyword evidence="2" id="KW-1185">Reference proteome</keyword>
<proteinExistence type="predicted"/>
<evidence type="ECO:0000313" key="2">
    <source>
        <dbReference type="Proteomes" id="UP000029986"/>
    </source>
</evidence>
<evidence type="ECO:0000313" key="1">
    <source>
        <dbReference type="EMBL" id="AIU72247.1"/>
    </source>
</evidence>
<dbReference type="EMBL" id="CP009706">
    <property type="protein sequence ID" value="AIU72247.1"/>
    <property type="molecule type" value="Genomic_DNA"/>
</dbReference>
<reference evidence="1 2" key="1">
    <citation type="journal article" date="2014" name="Gut Pathog.">
        <title>Gene clusters of Hafnia alvei strain FB1 important in survival and pathogenesis: a draft genome perspective.</title>
        <authorList>
            <person name="Tan J.Y."/>
            <person name="Yin W.F."/>
            <person name="Chan K.G."/>
        </authorList>
    </citation>
    <scope>NUCLEOTIDE SEQUENCE [LARGE SCALE GENOMIC DNA]</scope>
    <source>
        <strain evidence="1 2">FB1</strain>
    </source>
</reference>
<dbReference type="AlphaFoldDB" id="A0A097R0J8"/>
<sequence length="87" mass="10261">MQLIYNYDEYYKWIVGSFFYDFDANSEPLVDESELLDFASKSQPKNYPCLVYIAVNSPLEPFPSIKFIYTKQLHAWSEQARLVAEHP</sequence>
<dbReference type="OrthoDB" id="6505788at2"/>
<dbReference type="KEGG" id="hav:AT03_07525"/>
<accession>A0A097R0J8</accession>
<name>A0A097R0J8_HAFAL</name>
<organism evidence="1 2">
    <name type="scientific">Hafnia alvei FB1</name>
    <dbReference type="NCBI Taxonomy" id="1453496"/>
    <lineage>
        <taxon>Bacteria</taxon>
        <taxon>Pseudomonadati</taxon>
        <taxon>Pseudomonadota</taxon>
        <taxon>Gammaproteobacteria</taxon>
        <taxon>Enterobacterales</taxon>
        <taxon>Hafniaceae</taxon>
        <taxon>Hafnia</taxon>
    </lineage>
</organism>
<dbReference type="RefSeq" id="WP_025800821.1">
    <property type="nucleotide sequence ID" value="NZ_CP009706.1"/>
</dbReference>
<gene>
    <name evidence="1" type="ORF">AT03_07525</name>
</gene>
<dbReference type="PATRIC" id="fig|1453496.5.peg.1494"/>